<feature type="compositionally biased region" description="Low complexity" evidence="1">
    <location>
        <begin position="134"/>
        <end position="151"/>
    </location>
</feature>
<feature type="compositionally biased region" description="Pro residues" evidence="1">
    <location>
        <begin position="179"/>
        <end position="188"/>
    </location>
</feature>
<evidence type="ECO:0000313" key="2">
    <source>
        <dbReference type="EMBL" id="CAA9291154.1"/>
    </source>
</evidence>
<name>A0A6J4JYP7_9ACTN</name>
<feature type="compositionally biased region" description="Low complexity" evidence="1">
    <location>
        <begin position="189"/>
        <end position="198"/>
    </location>
</feature>
<proteinExistence type="predicted"/>
<feature type="compositionally biased region" description="Low complexity" evidence="1">
    <location>
        <begin position="50"/>
        <end position="76"/>
    </location>
</feature>
<feature type="compositionally biased region" description="Basic residues" evidence="1">
    <location>
        <begin position="9"/>
        <end position="27"/>
    </location>
</feature>
<sequence>WSTAGSAATRRRTSRPWSCRRRTRRSARCTASGCTSGRAPSCSTPPHHPTAPAGPGSRPTAWTSAPTWPTASTWPAGTSRCRASGGAAPSRSPGTRRCAGPVPMALRRPPRPAARPSWCGRWPRRSRWAGWRSRAAPAWPAPPARTTWSPRSWPGWTAATTACGPYGRRTPTPSGSPAAPRPRWPPSWPAWSAPRRGA</sequence>
<reference evidence="2" key="1">
    <citation type="submission" date="2020-02" db="EMBL/GenBank/DDBJ databases">
        <authorList>
            <person name="Meier V. D."/>
        </authorList>
    </citation>
    <scope>NUCLEOTIDE SEQUENCE</scope>
    <source>
        <strain evidence="2">AVDCRST_MAG41</strain>
    </source>
</reference>
<feature type="non-terminal residue" evidence="2">
    <location>
        <position position="198"/>
    </location>
</feature>
<evidence type="ECO:0000256" key="1">
    <source>
        <dbReference type="SAM" id="MobiDB-lite"/>
    </source>
</evidence>
<protein>
    <submittedName>
        <fullName evidence="2">Uncharacterized protein</fullName>
    </submittedName>
</protein>
<organism evidence="2">
    <name type="scientific">uncultured Mycobacteriales bacterium</name>
    <dbReference type="NCBI Taxonomy" id="581187"/>
    <lineage>
        <taxon>Bacteria</taxon>
        <taxon>Bacillati</taxon>
        <taxon>Actinomycetota</taxon>
        <taxon>Actinomycetes</taxon>
        <taxon>Mycobacteriales</taxon>
        <taxon>environmental samples</taxon>
    </lineage>
</organism>
<gene>
    <name evidence="2" type="ORF">AVDCRST_MAG41-4370</name>
</gene>
<dbReference type="EMBL" id="CADCTP010000420">
    <property type="protein sequence ID" value="CAA9291154.1"/>
    <property type="molecule type" value="Genomic_DNA"/>
</dbReference>
<dbReference type="AlphaFoldDB" id="A0A6J4JYP7"/>
<accession>A0A6J4JYP7</accession>
<feature type="region of interest" description="Disordered" evidence="1">
    <location>
        <begin position="1"/>
        <end position="118"/>
    </location>
</feature>
<feature type="region of interest" description="Disordered" evidence="1">
    <location>
        <begin position="134"/>
        <end position="198"/>
    </location>
</feature>
<feature type="non-terminal residue" evidence="2">
    <location>
        <position position="1"/>
    </location>
</feature>